<accession>A0A1G2IBH0</accession>
<dbReference type="Proteomes" id="UP000176308">
    <property type="component" value="Unassembled WGS sequence"/>
</dbReference>
<feature type="coiled-coil region" evidence="1">
    <location>
        <begin position="78"/>
        <end position="109"/>
    </location>
</feature>
<name>A0A1G2IBH0_9BACT</name>
<proteinExistence type="predicted"/>
<dbReference type="Pfam" id="PF02482">
    <property type="entry name" value="Ribosomal_S30AE"/>
    <property type="match status" value="1"/>
</dbReference>
<dbReference type="SUPFAM" id="SSF69754">
    <property type="entry name" value="Ribosome binding protein Y (YfiA homologue)"/>
    <property type="match status" value="1"/>
</dbReference>
<reference evidence="2 3" key="1">
    <citation type="journal article" date="2016" name="Nat. Commun.">
        <title>Thousands of microbial genomes shed light on interconnected biogeochemical processes in an aquifer system.</title>
        <authorList>
            <person name="Anantharaman K."/>
            <person name="Brown C.T."/>
            <person name="Hug L.A."/>
            <person name="Sharon I."/>
            <person name="Castelle C.J."/>
            <person name="Probst A.J."/>
            <person name="Thomas B.C."/>
            <person name="Singh A."/>
            <person name="Wilkins M.J."/>
            <person name="Karaoz U."/>
            <person name="Brodie E.L."/>
            <person name="Williams K.H."/>
            <person name="Hubbard S.S."/>
            <person name="Banfield J.F."/>
        </authorList>
    </citation>
    <scope>NUCLEOTIDE SEQUENCE [LARGE SCALE GENOMIC DNA]</scope>
</reference>
<dbReference type="EMBL" id="MHOX01000001">
    <property type="protein sequence ID" value="OGZ71730.1"/>
    <property type="molecule type" value="Genomic_DNA"/>
</dbReference>
<dbReference type="NCBIfam" id="TIGR00741">
    <property type="entry name" value="yfiA"/>
    <property type="match status" value="1"/>
</dbReference>
<organism evidence="2 3">
    <name type="scientific">Candidatus Staskawiczbacteria bacterium RIFCSPLOWO2_01_FULL_33_9</name>
    <dbReference type="NCBI Taxonomy" id="1802211"/>
    <lineage>
        <taxon>Bacteria</taxon>
        <taxon>Candidatus Staskawicziibacteriota</taxon>
    </lineage>
</organism>
<keyword evidence="1" id="KW-0175">Coiled coil</keyword>
<sequence>MNIIIKTKNLELTASLQEFIEEKIGGLKKFTKILQKDSSEGFFVEIGRETNHHRKGDIFRAEARVHLPQKTLVAVSEKDDLKRAIVEVKDELQQEIKKYKLKKTELLIRKQRKIDTL</sequence>
<protein>
    <submittedName>
        <fullName evidence="2">Ribosomal subunit interface protein</fullName>
    </submittedName>
</protein>
<dbReference type="Gene3D" id="3.30.160.100">
    <property type="entry name" value="Ribosome hibernation promotion factor-like"/>
    <property type="match status" value="1"/>
</dbReference>
<evidence type="ECO:0000313" key="3">
    <source>
        <dbReference type="Proteomes" id="UP000176308"/>
    </source>
</evidence>
<dbReference type="InterPro" id="IPR036567">
    <property type="entry name" value="RHF-like"/>
</dbReference>
<comment type="caution">
    <text evidence="2">The sequence shown here is derived from an EMBL/GenBank/DDBJ whole genome shotgun (WGS) entry which is preliminary data.</text>
</comment>
<dbReference type="InterPro" id="IPR003489">
    <property type="entry name" value="RHF/RaiA"/>
</dbReference>
<gene>
    <name evidence="2" type="ORF">A2904_02115</name>
</gene>
<evidence type="ECO:0000313" key="2">
    <source>
        <dbReference type="EMBL" id="OGZ71730.1"/>
    </source>
</evidence>
<evidence type="ECO:0000256" key="1">
    <source>
        <dbReference type="SAM" id="Coils"/>
    </source>
</evidence>
<dbReference type="AlphaFoldDB" id="A0A1G2IBH0"/>